<dbReference type="InterPro" id="IPR017441">
    <property type="entry name" value="Protein_kinase_ATP_BS"/>
</dbReference>
<dbReference type="Gene3D" id="3.30.200.20">
    <property type="entry name" value="Phosphorylase Kinase, domain 1"/>
    <property type="match status" value="1"/>
</dbReference>
<evidence type="ECO:0000313" key="10">
    <source>
        <dbReference type="EMBL" id="GGP91162.1"/>
    </source>
</evidence>
<dbReference type="EMBL" id="BMQJ01000004">
    <property type="protein sequence ID" value="GGP91162.1"/>
    <property type="molecule type" value="Genomic_DNA"/>
</dbReference>
<name>A0ABQ2QPF3_9ACTN</name>
<keyword evidence="2 5" id="KW-0547">Nucleotide-binding</keyword>
<feature type="binding site" evidence="6">
    <location>
        <position position="40"/>
    </location>
    <ligand>
        <name>ATP</name>
        <dbReference type="ChEBI" id="CHEBI:30616"/>
    </ligand>
</feature>
<accession>A0ABQ2QPF3</accession>
<dbReference type="RefSeq" id="WP_189246280.1">
    <property type="nucleotide sequence ID" value="NZ_BMQJ01000004.1"/>
</dbReference>
<keyword evidence="4" id="KW-0238">DNA-binding</keyword>
<evidence type="ECO:0000259" key="9">
    <source>
        <dbReference type="PROSITE" id="PS50901"/>
    </source>
</evidence>
<dbReference type="CDD" id="cd14014">
    <property type="entry name" value="STKc_PknB_like"/>
    <property type="match status" value="1"/>
</dbReference>
<keyword evidence="11" id="KW-1185">Reference proteome</keyword>
<dbReference type="InterPro" id="IPR011009">
    <property type="entry name" value="Kinase-like_dom_sf"/>
</dbReference>
<evidence type="ECO:0000256" key="7">
    <source>
        <dbReference type="SAM" id="MobiDB-lite"/>
    </source>
</evidence>
<comment type="caution">
    <text evidence="10">The sequence shown here is derived from an EMBL/GenBank/DDBJ whole genome shotgun (WGS) entry which is preliminary data.</text>
</comment>
<dbReference type="Gene3D" id="3.30.980.40">
    <property type="match status" value="1"/>
</dbReference>
<evidence type="ECO:0000256" key="4">
    <source>
        <dbReference type="ARBA" id="ARBA00023125"/>
    </source>
</evidence>
<dbReference type="Pfam" id="PF01580">
    <property type="entry name" value="FtsK_SpoIIIE"/>
    <property type="match status" value="1"/>
</dbReference>
<dbReference type="InterPro" id="IPR008271">
    <property type="entry name" value="Ser/Thr_kinase_AS"/>
</dbReference>
<dbReference type="PANTHER" id="PTHR22683">
    <property type="entry name" value="SPORULATION PROTEIN RELATED"/>
    <property type="match status" value="1"/>
</dbReference>
<evidence type="ECO:0000256" key="3">
    <source>
        <dbReference type="ARBA" id="ARBA00022840"/>
    </source>
</evidence>
<dbReference type="InterPro" id="IPR027417">
    <property type="entry name" value="P-loop_NTPase"/>
</dbReference>
<keyword evidence="3 5" id="KW-0067">ATP-binding</keyword>
<gene>
    <name evidence="10" type="ORF">GCM10010140_21090</name>
</gene>
<dbReference type="Pfam" id="PF17854">
    <property type="entry name" value="FtsK_alpha"/>
    <property type="match status" value="1"/>
</dbReference>
<feature type="binding site" evidence="5">
    <location>
        <begin position="458"/>
        <end position="465"/>
    </location>
    <ligand>
        <name>ATP</name>
        <dbReference type="ChEBI" id="CHEBI:30616"/>
    </ligand>
</feature>
<dbReference type="SUPFAM" id="SSF52540">
    <property type="entry name" value="P-loop containing nucleoside triphosphate hydrolases"/>
    <property type="match status" value="1"/>
</dbReference>
<evidence type="ECO:0000256" key="2">
    <source>
        <dbReference type="ARBA" id="ARBA00022741"/>
    </source>
</evidence>
<reference evidence="11" key="1">
    <citation type="journal article" date="2019" name="Int. J. Syst. Evol. Microbiol.">
        <title>The Global Catalogue of Microorganisms (GCM) 10K type strain sequencing project: providing services to taxonomists for standard genome sequencing and annotation.</title>
        <authorList>
            <consortium name="The Broad Institute Genomics Platform"/>
            <consortium name="The Broad Institute Genome Sequencing Center for Infectious Disease"/>
            <person name="Wu L."/>
            <person name="Ma J."/>
        </authorList>
    </citation>
    <scope>NUCLEOTIDE SEQUENCE [LARGE SCALE GENOMIC DNA]</scope>
    <source>
        <strain evidence="11">JCM 3115</strain>
    </source>
</reference>
<dbReference type="PANTHER" id="PTHR22683:SF41">
    <property type="entry name" value="DNA TRANSLOCASE FTSK"/>
    <property type="match status" value="1"/>
</dbReference>
<dbReference type="Pfam" id="PF00069">
    <property type="entry name" value="Pkinase"/>
    <property type="match status" value="1"/>
</dbReference>
<dbReference type="PROSITE" id="PS00107">
    <property type="entry name" value="PROTEIN_KINASE_ATP"/>
    <property type="match status" value="1"/>
</dbReference>
<dbReference type="InterPro" id="IPR000719">
    <property type="entry name" value="Prot_kinase_dom"/>
</dbReference>
<comment type="similarity">
    <text evidence="1">Belongs to the FtsK/SpoIIIE/SftA family.</text>
</comment>
<feature type="domain" description="Protein kinase" evidence="8">
    <location>
        <begin position="11"/>
        <end position="269"/>
    </location>
</feature>
<dbReference type="PROSITE" id="PS00108">
    <property type="entry name" value="PROTEIN_KINASE_ST"/>
    <property type="match status" value="1"/>
</dbReference>
<protein>
    <recommendedName>
        <fullName evidence="12">Non-specific serine/threonine protein kinase</fullName>
    </recommendedName>
</protein>
<feature type="domain" description="FtsK" evidence="9">
    <location>
        <begin position="441"/>
        <end position="642"/>
    </location>
</feature>
<dbReference type="Proteomes" id="UP000611554">
    <property type="component" value="Unassembled WGS sequence"/>
</dbReference>
<evidence type="ECO:0000259" key="8">
    <source>
        <dbReference type="PROSITE" id="PS50011"/>
    </source>
</evidence>
<dbReference type="Gene3D" id="1.10.510.10">
    <property type="entry name" value="Transferase(Phosphotransferase) domain 1"/>
    <property type="match status" value="1"/>
</dbReference>
<dbReference type="SUPFAM" id="SSF56112">
    <property type="entry name" value="Protein kinase-like (PK-like)"/>
    <property type="match status" value="1"/>
</dbReference>
<dbReference type="InterPro" id="IPR041027">
    <property type="entry name" value="FtsK_alpha"/>
</dbReference>
<dbReference type="InterPro" id="IPR050206">
    <property type="entry name" value="FtsK/SpoIIIE/SftA"/>
</dbReference>
<proteinExistence type="inferred from homology"/>
<evidence type="ECO:0000256" key="5">
    <source>
        <dbReference type="PROSITE-ProRule" id="PRU00289"/>
    </source>
</evidence>
<evidence type="ECO:0000256" key="1">
    <source>
        <dbReference type="ARBA" id="ARBA00006474"/>
    </source>
</evidence>
<dbReference type="InterPro" id="IPR002543">
    <property type="entry name" value="FtsK_dom"/>
</dbReference>
<evidence type="ECO:0008006" key="12">
    <source>
        <dbReference type="Google" id="ProtNLM"/>
    </source>
</evidence>
<dbReference type="PROSITE" id="PS50901">
    <property type="entry name" value="FTSK"/>
    <property type="match status" value="1"/>
</dbReference>
<evidence type="ECO:0000256" key="6">
    <source>
        <dbReference type="PROSITE-ProRule" id="PRU10141"/>
    </source>
</evidence>
<feature type="region of interest" description="Disordered" evidence="7">
    <location>
        <begin position="273"/>
        <end position="297"/>
    </location>
</feature>
<sequence length="695" mass="75458">MREEVTLVGRYRLVERLGQGAMGVVWKAFDLRLDREVAVKILPDHLSAEPRKIERFLSEAKIGAALQHSGIVAVFDADQHEGRRFFVMELLAGEDLAKVLARLRNGMPIAKVVRISEQMARALAAAHAKNVVHRDIKPANVMVLSEDRVKVCDFGVARIRQDSAGMGTAGIGTAAYMAPEQYEGRLDARADLYSLGCVMYEMLTGDQPFVGMNIYQLMYQHATVEPTPPSTMRSEVPGALEELVLELMAKDPAARPQKASEVVARLKAMCVQPQAKKPTPSQTVTPVDTRPPRSDRTRRLYQRPPMRLLKSGTPGRRHDDSHGTVANAIDRVLVEVGAEAKVTGCTRGPACNRYEVRLRPSTKPEEIIALAPRIAQALGNNEVRAVSMSGSSSPLPGVQAVVVEVPHAKTDVIGVGDVLRDLPAVDSANPLVVGLGRDIDGMPVTADLARAPHLLIGGIVRGLGTDPVLTVITSLLMQASPDQVQMILVDAQTNELALFEGLPHLVEPIVGTPQAAVESLQWAVAELDRRYDDLAAAGCRTVVQYNEGVSTGRIPAPLRCLGDASLPHPSLVMVIAELAELMREARDMTESTLARLTRLGRAVGIHVVLRTAQLDERVLTPSIKAYVPARLALSAPSREDSFRLLDGGGAEVLQDGQSLFRSRGGDMSRLLYTARISDEEIRAVVDHCRRQEVTG</sequence>
<dbReference type="SMART" id="SM00220">
    <property type="entry name" value="S_TKc"/>
    <property type="match status" value="1"/>
</dbReference>
<organism evidence="10 11">
    <name type="scientific">Streptosporangium pseudovulgare</name>
    <dbReference type="NCBI Taxonomy" id="35765"/>
    <lineage>
        <taxon>Bacteria</taxon>
        <taxon>Bacillati</taxon>
        <taxon>Actinomycetota</taxon>
        <taxon>Actinomycetes</taxon>
        <taxon>Streptosporangiales</taxon>
        <taxon>Streptosporangiaceae</taxon>
        <taxon>Streptosporangium</taxon>
    </lineage>
</organism>
<dbReference type="Gene3D" id="3.40.50.300">
    <property type="entry name" value="P-loop containing nucleotide triphosphate hydrolases"/>
    <property type="match status" value="1"/>
</dbReference>
<dbReference type="PROSITE" id="PS50011">
    <property type="entry name" value="PROTEIN_KINASE_DOM"/>
    <property type="match status" value="1"/>
</dbReference>
<evidence type="ECO:0000313" key="11">
    <source>
        <dbReference type="Proteomes" id="UP000611554"/>
    </source>
</evidence>